<evidence type="ECO:0000259" key="2">
    <source>
        <dbReference type="Pfam" id="PF00535"/>
    </source>
</evidence>
<dbReference type="AlphaFoldDB" id="A0A0S7C3A4"/>
<dbReference type="PANTHER" id="PTHR43630">
    <property type="entry name" value="POLY-BETA-1,6-N-ACETYL-D-GLUCOSAMINE SYNTHASE"/>
    <property type="match status" value="1"/>
</dbReference>
<organism evidence="3">
    <name type="scientific">Lentimicrobium saccharophilum</name>
    <dbReference type="NCBI Taxonomy" id="1678841"/>
    <lineage>
        <taxon>Bacteria</taxon>
        <taxon>Pseudomonadati</taxon>
        <taxon>Bacteroidota</taxon>
        <taxon>Bacteroidia</taxon>
        <taxon>Bacteroidales</taxon>
        <taxon>Lentimicrobiaceae</taxon>
        <taxon>Lentimicrobium</taxon>
    </lineage>
</organism>
<accession>A0A0S7C3A4</accession>
<gene>
    <name evidence="3" type="ORF">TBC1_112068</name>
</gene>
<keyword evidence="3" id="KW-0808">Transferase</keyword>
<dbReference type="GO" id="GO:0016740">
    <property type="term" value="F:transferase activity"/>
    <property type="evidence" value="ECO:0007669"/>
    <property type="project" value="UniProtKB-KW"/>
</dbReference>
<dbReference type="InterPro" id="IPR029044">
    <property type="entry name" value="Nucleotide-diphossugar_trans"/>
</dbReference>
<protein>
    <submittedName>
        <fullName evidence="3">Glycosyltransferase</fullName>
    </submittedName>
</protein>
<dbReference type="SUPFAM" id="SSF53448">
    <property type="entry name" value="Nucleotide-diphospho-sugar transferases"/>
    <property type="match status" value="1"/>
</dbReference>
<dbReference type="CDD" id="cd02511">
    <property type="entry name" value="Beta4Glucosyltransferase"/>
    <property type="match status" value="1"/>
</dbReference>
<dbReference type="RefSeq" id="WP_201781649.1">
    <property type="nucleotide sequence ID" value="NZ_DF968182.1"/>
</dbReference>
<dbReference type="Gene3D" id="3.90.550.10">
    <property type="entry name" value="Spore Coat Polysaccharide Biosynthesis Protein SpsA, Chain A"/>
    <property type="match status" value="1"/>
</dbReference>
<reference evidence="3" key="1">
    <citation type="journal article" date="2015" name="Genome Announc.">
        <title>Draft Genome Sequence of Bacteroidales Strain TBC1, a Novel Isolate from a Methanogenic Wastewater Treatment System.</title>
        <authorList>
            <person name="Tourlousse D.M."/>
            <person name="Matsuura N."/>
            <person name="Sun L."/>
            <person name="Toyonaga M."/>
            <person name="Kuroda K."/>
            <person name="Ohashi A."/>
            <person name="Cruz R."/>
            <person name="Yamaguchi T."/>
            <person name="Sekiguchi Y."/>
        </authorList>
    </citation>
    <scope>NUCLEOTIDE SEQUENCE [LARGE SCALE GENOMIC DNA]</scope>
    <source>
        <strain evidence="3">TBC1</strain>
    </source>
</reference>
<evidence type="ECO:0000256" key="1">
    <source>
        <dbReference type="ARBA" id="ARBA00038494"/>
    </source>
</evidence>
<sequence>MPVKFTISTIKFLSPQQRMIRLSVVIITYNEERNIGRCLESVHSIADDIVVLDSMSTDKTEDICKAHGARFVQHKFEGHIEQKNRAINHALYPHILSLDADEALDETLTESIRKVKEDWKHDGYTMNRLTNYCGKWIYHCGWYPDRKLRLWDSRKGRWGGENPHDRFELTEKDASTAHLEGNILHYSYYTLNDHYRQVEYFTTILARTQFNNGKRAPWLVMVISPFVKFLRDYFIKLGILDGRAGFTISRISAYATYLKYRKIRQLQQSKNKRA</sequence>
<dbReference type="Proteomes" id="UP000053091">
    <property type="component" value="Unassembled WGS sequence"/>
</dbReference>
<keyword evidence="4" id="KW-1185">Reference proteome</keyword>
<feature type="domain" description="Glycosyltransferase 2-like" evidence="2">
    <location>
        <begin position="23"/>
        <end position="156"/>
    </location>
</feature>
<dbReference type="PANTHER" id="PTHR43630:SF2">
    <property type="entry name" value="GLYCOSYLTRANSFERASE"/>
    <property type="match status" value="1"/>
</dbReference>
<evidence type="ECO:0000313" key="4">
    <source>
        <dbReference type="Proteomes" id="UP000053091"/>
    </source>
</evidence>
<comment type="similarity">
    <text evidence="1">Belongs to the glycosyltransferase 2 family. WaaE/KdtX subfamily.</text>
</comment>
<evidence type="ECO:0000313" key="3">
    <source>
        <dbReference type="EMBL" id="GAP43910.1"/>
    </source>
</evidence>
<dbReference type="InterPro" id="IPR001173">
    <property type="entry name" value="Glyco_trans_2-like"/>
</dbReference>
<dbReference type="STRING" id="1678841.TBC1_112068"/>
<dbReference type="Pfam" id="PF00535">
    <property type="entry name" value="Glycos_transf_2"/>
    <property type="match status" value="1"/>
</dbReference>
<name>A0A0S7C3A4_9BACT</name>
<dbReference type="EMBL" id="DF968182">
    <property type="protein sequence ID" value="GAP43910.1"/>
    <property type="molecule type" value="Genomic_DNA"/>
</dbReference>
<proteinExistence type="inferred from homology"/>